<keyword evidence="3" id="KW-0804">Transcription</keyword>
<keyword evidence="1" id="KW-0805">Transcription regulation</keyword>
<dbReference type="GO" id="GO:0005829">
    <property type="term" value="C:cytosol"/>
    <property type="evidence" value="ECO:0007669"/>
    <property type="project" value="TreeGrafter"/>
</dbReference>
<dbReference type="PRINTS" id="PR00033">
    <property type="entry name" value="HTHASNC"/>
</dbReference>
<comment type="caution">
    <text evidence="5">The sequence shown here is derived from an EMBL/GenBank/DDBJ whole genome shotgun (WGS) entry which is preliminary data.</text>
</comment>
<evidence type="ECO:0000256" key="2">
    <source>
        <dbReference type="ARBA" id="ARBA00023125"/>
    </source>
</evidence>
<keyword evidence="2" id="KW-0238">DNA-binding</keyword>
<dbReference type="GO" id="GO:0043565">
    <property type="term" value="F:sequence-specific DNA binding"/>
    <property type="evidence" value="ECO:0007669"/>
    <property type="project" value="InterPro"/>
</dbReference>
<dbReference type="InterPro" id="IPR011991">
    <property type="entry name" value="ArsR-like_HTH"/>
</dbReference>
<dbReference type="InterPro" id="IPR011008">
    <property type="entry name" value="Dimeric_a/b-barrel"/>
</dbReference>
<dbReference type="InterPro" id="IPR036390">
    <property type="entry name" value="WH_DNA-bd_sf"/>
</dbReference>
<dbReference type="Proteomes" id="UP000524450">
    <property type="component" value="Unassembled WGS sequence"/>
</dbReference>
<dbReference type="Pfam" id="PF01037">
    <property type="entry name" value="AsnC_trans_reg"/>
    <property type="match status" value="1"/>
</dbReference>
<evidence type="ECO:0000259" key="4">
    <source>
        <dbReference type="PROSITE" id="PS50956"/>
    </source>
</evidence>
<dbReference type="RefSeq" id="WP_221297858.1">
    <property type="nucleotide sequence ID" value="NZ_JACIFZ010000014.1"/>
</dbReference>
<organism evidence="5 6">
    <name type="scientific">Variovorax guangxiensis</name>
    <dbReference type="NCBI Taxonomy" id="1775474"/>
    <lineage>
        <taxon>Bacteria</taxon>
        <taxon>Pseudomonadati</taxon>
        <taxon>Pseudomonadota</taxon>
        <taxon>Betaproteobacteria</taxon>
        <taxon>Burkholderiales</taxon>
        <taxon>Comamonadaceae</taxon>
        <taxon>Variovorax</taxon>
    </lineage>
</organism>
<dbReference type="Pfam" id="PF13404">
    <property type="entry name" value="HTH_AsnC-type"/>
    <property type="match status" value="1"/>
</dbReference>
<reference evidence="5 6" key="1">
    <citation type="submission" date="2020-08" db="EMBL/GenBank/DDBJ databases">
        <title>Genomic Encyclopedia of Type Strains, Phase IV (KMG-V): Genome sequencing to study the core and pangenomes of soil and plant-associated prokaryotes.</title>
        <authorList>
            <person name="Whitman W."/>
        </authorList>
    </citation>
    <scope>NUCLEOTIDE SEQUENCE [LARGE SCALE GENOMIC DNA]</scope>
    <source>
        <strain evidence="5 6">34/80</strain>
    </source>
</reference>
<sequence length="157" mass="16967">MKLDAIDRRILACLQEDNQISNLALAERVGLSPPACLKRVRALREAKVIIGDMSIVDPKALGQLVTVVVEVTLARASLDVVDGFKRKMVGQPEVSQCYLVTGASDIVLIVQVADMEAYESFLTRVLYSDAAVATVSSLVVVNRIKFQPRVVVDGSGP</sequence>
<evidence type="ECO:0000256" key="1">
    <source>
        <dbReference type="ARBA" id="ARBA00023015"/>
    </source>
</evidence>
<protein>
    <submittedName>
        <fullName evidence="5">Lrp/AsnC family leucine-responsive transcriptional regulator</fullName>
    </submittedName>
</protein>
<dbReference type="SUPFAM" id="SSF46785">
    <property type="entry name" value="Winged helix' DNA-binding domain"/>
    <property type="match status" value="1"/>
</dbReference>
<dbReference type="Gene3D" id="3.30.70.920">
    <property type="match status" value="1"/>
</dbReference>
<evidence type="ECO:0000256" key="3">
    <source>
        <dbReference type="ARBA" id="ARBA00023163"/>
    </source>
</evidence>
<dbReference type="AlphaFoldDB" id="A0A840G953"/>
<proteinExistence type="predicted"/>
<dbReference type="InterPro" id="IPR019888">
    <property type="entry name" value="Tscrpt_reg_AsnC-like"/>
</dbReference>
<dbReference type="InterPro" id="IPR019887">
    <property type="entry name" value="Tscrpt_reg_AsnC/Lrp_C"/>
</dbReference>
<evidence type="ECO:0000313" key="5">
    <source>
        <dbReference type="EMBL" id="MBB4225751.1"/>
    </source>
</evidence>
<feature type="domain" description="HTH asnC-type" evidence="4">
    <location>
        <begin position="3"/>
        <end position="64"/>
    </location>
</feature>
<dbReference type="GO" id="GO:0043200">
    <property type="term" value="P:response to amino acid"/>
    <property type="evidence" value="ECO:0007669"/>
    <property type="project" value="TreeGrafter"/>
</dbReference>
<dbReference type="Gene3D" id="1.10.10.10">
    <property type="entry name" value="Winged helix-like DNA-binding domain superfamily/Winged helix DNA-binding domain"/>
    <property type="match status" value="1"/>
</dbReference>
<gene>
    <name evidence="5" type="ORF">GGD71_006564</name>
</gene>
<dbReference type="CDD" id="cd00090">
    <property type="entry name" value="HTH_ARSR"/>
    <property type="match status" value="1"/>
</dbReference>
<accession>A0A840G953</accession>
<dbReference type="InterPro" id="IPR000485">
    <property type="entry name" value="AsnC-type_HTH_dom"/>
</dbReference>
<dbReference type="PANTHER" id="PTHR30154">
    <property type="entry name" value="LEUCINE-RESPONSIVE REGULATORY PROTEIN"/>
    <property type="match status" value="1"/>
</dbReference>
<dbReference type="EMBL" id="JACIFZ010000014">
    <property type="protein sequence ID" value="MBB4225751.1"/>
    <property type="molecule type" value="Genomic_DNA"/>
</dbReference>
<dbReference type="SMART" id="SM00344">
    <property type="entry name" value="HTH_ASNC"/>
    <property type="match status" value="1"/>
</dbReference>
<dbReference type="GO" id="GO:0006355">
    <property type="term" value="P:regulation of DNA-templated transcription"/>
    <property type="evidence" value="ECO:0007669"/>
    <property type="project" value="UniProtKB-ARBA"/>
</dbReference>
<dbReference type="InterPro" id="IPR036388">
    <property type="entry name" value="WH-like_DNA-bd_sf"/>
</dbReference>
<evidence type="ECO:0000313" key="6">
    <source>
        <dbReference type="Proteomes" id="UP000524450"/>
    </source>
</evidence>
<name>A0A840G953_9BURK</name>
<dbReference type="PROSITE" id="PS50956">
    <property type="entry name" value="HTH_ASNC_2"/>
    <property type="match status" value="1"/>
</dbReference>
<dbReference type="SUPFAM" id="SSF54909">
    <property type="entry name" value="Dimeric alpha+beta barrel"/>
    <property type="match status" value="1"/>
</dbReference>
<dbReference type="PANTHER" id="PTHR30154:SF34">
    <property type="entry name" value="TRANSCRIPTIONAL REGULATOR AZLB"/>
    <property type="match status" value="1"/>
</dbReference>